<dbReference type="AlphaFoldDB" id="A0A9N7UVJ9"/>
<comment type="caution">
    <text evidence="1">The sequence shown here is derived from an EMBL/GenBank/DDBJ whole genome shotgun (WGS) entry which is preliminary data.</text>
</comment>
<keyword evidence="2" id="KW-1185">Reference proteome</keyword>
<reference evidence="1" key="1">
    <citation type="submission" date="2020-03" db="EMBL/GenBank/DDBJ databases">
        <authorList>
            <person name="Weist P."/>
        </authorList>
    </citation>
    <scope>NUCLEOTIDE SEQUENCE</scope>
</reference>
<dbReference type="Proteomes" id="UP001153269">
    <property type="component" value="Unassembled WGS sequence"/>
</dbReference>
<name>A0A9N7UVJ9_PLEPL</name>
<evidence type="ECO:0000313" key="2">
    <source>
        <dbReference type="Proteomes" id="UP001153269"/>
    </source>
</evidence>
<sequence>MVTPGWGLPNCEQMGWRQRRRLSGSCLRCPHHWVASRSSREKAESAWGAGDSSVAKVLVIGPEKPGRRGGCSLSLSLLDQLKYSHKSLLIRQWLRAVLFDREGRYPQHRVPTDALATRENKNPAREANLSLWERCGRSSYSQEDRAHRGTILVCEGCGRRVYSKEIHRVG</sequence>
<gene>
    <name evidence="1" type="ORF">PLEPLA_LOCUS25636</name>
</gene>
<accession>A0A9N7UVJ9</accession>
<protein>
    <submittedName>
        <fullName evidence="1">Uncharacterized protein</fullName>
    </submittedName>
</protein>
<dbReference type="EMBL" id="CADEAL010002046">
    <property type="protein sequence ID" value="CAB1437598.1"/>
    <property type="molecule type" value="Genomic_DNA"/>
</dbReference>
<evidence type="ECO:0000313" key="1">
    <source>
        <dbReference type="EMBL" id="CAB1437598.1"/>
    </source>
</evidence>
<proteinExistence type="predicted"/>
<organism evidence="1 2">
    <name type="scientific">Pleuronectes platessa</name>
    <name type="common">European plaice</name>
    <dbReference type="NCBI Taxonomy" id="8262"/>
    <lineage>
        <taxon>Eukaryota</taxon>
        <taxon>Metazoa</taxon>
        <taxon>Chordata</taxon>
        <taxon>Craniata</taxon>
        <taxon>Vertebrata</taxon>
        <taxon>Euteleostomi</taxon>
        <taxon>Actinopterygii</taxon>
        <taxon>Neopterygii</taxon>
        <taxon>Teleostei</taxon>
        <taxon>Neoteleostei</taxon>
        <taxon>Acanthomorphata</taxon>
        <taxon>Carangaria</taxon>
        <taxon>Pleuronectiformes</taxon>
        <taxon>Pleuronectoidei</taxon>
        <taxon>Pleuronectidae</taxon>
        <taxon>Pleuronectes</taxon>
    </lineage>
</organism>